<evidence type="ECO:0000313" key="3">
    <source>
        <dbReference type="Proteomes" id="UP000027665"/>
    </source>
</evidence>
<reference evidence="2 3" key="1">
    <citation type="submission" date="2014-04" db="EMBL/GenBank/DDBJ databases">
        <title>Draft Genome Sequence of Synergistes jonesii.</title>
        <authorList>
            <person name="Coil D.A."/>
            <person name="Eisen J.A."/>
            <person name="Holland-Moritz H.E."/>
        </authorList>
    </citation>
    <scope>NUCLEOTIDE SEQUENCE [LARGE SCALE GENOMIC DNA]</scope>
    <source>
        <strain evidence="2 3">78-1</strain>
    </source>
</reference>
<dbReference type="AlphaFoldDB" id="A0A073IUP9"/>
<name>A0A073IUP9_9BACT</name>
<dbReference type="EMBL" id="JMKI01000006">
    <property type="protein sequence ID" value="KEJ93201.1"/>
    <property type="molecule type" value="Genomic_DNA"/>
</dbReference>
<sequence>MNSDVGGGGSLYSKKVIADLLNLSERRVEQLAQKKIIPKAERGKYDLGPTVKAYVMYLQQKLSGGGEVIDVAECKDRLLKARAMEQEQKARLRELMRLEKEGEMIDRAEVTAQWTARCVEMKAALLAIPVQVGFRFPDPDTRIAVEEEVEAAVYEILETYSRGGIGAVDGGGTAGPCAAEEDGRQRVGRQKPHTD</sequence>
<organism evidence="2 3">
    <name type="scientific">Synergistes jonesii</name>
    <dbReference type="NCBI Taxonomy" id="2754"/>
    <lineage>
        <taxon>Bacteria</taxon>
        <taxon>Thermotogati</taxon>
        <taxon>Synergistota</taxon>
        <taxon>Synergistia</taxon>
        <taxon>Synergistales</taxon>
        <taxon>Synergistaceae</taxon>
        <taxon>Synergistes</taxon>
    </lineage>
</organism>
<dbReference type="RefSeq" id="WP_051682581.1">
    <property type="nucleotide sequence ID" value="NZ_JMKI01000006.1"/>
</dbReference>
<protein>
    <recommendedName>
        <fullName evidence="4">Terminase small subunit</fullName>
    </recommendedName>
</protein>
<evidence type="ECO:0000313" key="2">
    <source>
        <dbReference type="EMBL" id="KEJ93201.1"/>
    </source>
</evidence>
<dbReference type="STRING" id="2754.EH55_12935"/>
<accession>A0A073IUP9</accession>
<dbReference type="Proteomes" id="UP000027665">
    <property type="component" value="Unassembled WGS sequence"/>
</dbReference>
<feature type="region of interest" description="Disordered" evidence="1">
    <location>
        <begin position="171"/>
        <end position="195"/>
    </location>
</feature>
<gene>
    <name evidence="2" type="ORF">EH55_12935</name>
</gene>
<dbReference type="GeneID" id="90984946"/>
<keyword evidence="3" id="KW-1185">Reference proteome</keyword>
<dbReference type="eggNOG" id="COG4220">
    <property type="taxonomic scope" value="Bacteria"/>
</dbReference>
<feature type="compositionally biased region" description="Basic residues" evidence="1">
    <location>
        <begin position="186"/>
        <end position="195"/>
    </location>
</feature>
<comment type="caution">
    <text evidence="2">The sequence shown here is derived from an EMBL/GenBank/DDBJ whole genome shotgun (WGS) entry which is preliminary data.</text>
</comment>
<proteinExistence type="predicted"/>
<evidence type="ECO:0008006" key="4">
    <source>
        <dbReference type="Google" id="ProtNLM"/>
    </source>
</evidence>
<evidence type="ECO:0000256" key="1">
    <source>
        <dbReference type="SAM" id="MobiDB-lite"/>
    </source>
</evidence>